<dbReference type="PANTHER" id="PTHR38039">
    <property type="entry name" value="TOXIN YOEB"/>
    <property type="match status" value="1"/>
</dbReference>
<dbReference type="Gene3D" id="3.30.2310.20">
    <property type="entry name" value="RelE-like"/>
    <property type="match status" value="1"/>
</dbReference>
<evidence type="ECO:0000256" key="1">
    <source>
        <dbReference type="ARBA" id="ARBA00008172"/>
    </source>
</evidence>
<dbReference type="InterPro" id="IPR035093">
    <property type="entry name" value="RelE/ParE_toxin_dom_sf"/>
</dbReference>
<protein>
    <recommendedName>
        <fullName evidence="7">Endoribonuclease YoeB</fullName>
    </recommendedName>
    <alternativeName>
        <fullName evidence="6">Putative mRNA interferase YoeB</fullName>
    </alternativeName>
</protein>
<evidence type="ECO:0000313" key="8">
    <source>
        <dbReference type="EMBL" id="GAA2118787.1"/>
    </source>
</evidence>
<evidence type="ECO:0000256" key="4">
    <source>
        <dbReference type="ARBA" id="ARBA00022759"/>
    </source>
</evidence>
<reference evidence="8 9" key="1">
    <citation type="journal article" date="2019" name="Int. J. Syst. Evol. Microbiol.">
        <title>The Global Catalogue of Microorganisms (GCM) 10K type strain sequencing project: providing services to taxonomists for standard genome sequencing and annotation.</title>
        <authorList>
            <consortium name="The Broad Institute Genomics Platform"/>
            <consortium name="The Broad Institute Genome Sequencing Center for Infectious Disease"/>
            <person name="Wu L."/>
            <person name="Ma J."/>
        </authorList>
    </citation>
    <scope>NUCLEOTIDE SEQUENCE [LARGE SCALE GENOMIC DNA]</scope>
    <source>
        <strain evidence="8 9">JCM 15914</strain>
    </source>
</reference>
<evidence type="ECO:0000256" key="3">
    <source>
        <dbReference type="ARBA" id="ARBA00022722"/>
    </source>
</evidence>
<keyword evidence="2" id="KW-1277">Toxin-antitoxin system</keyword>
<proteinExistence type="inferred from homology"/>
<dbReference type="EMBL" id="BAAAQA010000018">
    <property type="protein sequence ID" value="GAA2118787.1"/>
    <property type="molecule type" value="Genomic_DNA"/>
</dbReference>
<dbReference type="Proteomes" id="UP001500166">
    <property type="component" value="Unassembled WGS sequence"/>
</dbReference>
<dbReference type="RefSeq" id="WP_344224813.1">
    <property type="nucleotide sequence ID" value="NZ_BAAAQA010000018.1"/>
</dbReference>
<dbReference type="Pfam" id="PF06769">
    <property type="entry name" value="YoeB_toxin"/>
    <property type="match status" value="1"/>
</dbReference>
<keyword evidence="3" id="KW-0540">Nuclease</keyword>
<dbReference type="InterPro" id="IPR009614">
    <property type="entry name" value="YoeB_toxin"/>
</dbReference>
<accession>A0ABN2XWL3</accession>
<keyword evidence="9" id="KW-1185">Reference proteome</keyword>
<evidence type="ECO:0000256" key="7">
    <source>
        <dbReference type="ARBA" id="ARBA00050056"/>
    </source>
</evidence>
<dbReference type="SUPFAM" id="SSF143011">
    <property type="entry name" value="RelE-like"/>
    <property type="match status" value="1"/>
</dbReference>
<dbReference type="PANTHER" id="PTHR38039:SF1">
    <property type="entry name" value="TOXIN YOEB"/>
    <property type="match status" value="1"/>
</dbReference>
<evidence type="ECO:0000313" key="9">
    <source>
        <dbReference type="Proteomes" id="UP001500166"/>
    </source>
</evidence>
<dbReference type="NCBIfam" id="TIGR02116">
    <property type="entry name" value="toxin_Txe_YoeB"/>
    <property type="match status" value="1"/>
</dbReference>
<evidence type="ECO:0000256" key="5">
    <source>
        <dbReference type="ARBA" id="ARBA00022801"/>
    </source>
</evidence>
<comment type="caution">
    <text evidence="8">The sequence shown here is derived from an EMBL/GenBank/DDBJ whole genome shotgun (WGS) entry which is preliminary data.</text>
</comment>
<comment type="similarity">
    <text evidence="1">Belongs to the YoeB family.</text>
</comment>
<keyword evidence="5" id="KW-0378">Hydrolase</keyword>
<keyword evidence="4" id="KW-0255">Endonuclease</keyword>
<organism evidence="8 9">
    <name type="scientific">Kocuria atrinae</name>
    <dbReference type="NCBI Taxonomy" id="592377"/>
    <lineage>
        <taxon>Bacteria</taxon>
        <taxon>Bacillati</taxon>
        <taxon>Actinomycetota</taxon>
        <taxon>Actinomycetes</taxon>
        <taxon>Micrococcales</taxon>
        <taxon>Micrococcaceae</taxon>
        <taxon>Kocuria</taxon>
    </lineage>
</organism>
<gene>
    <name evidence="8" type="ORF">GCM10009824_19320</name>
</gene>
<evidence type="ECO:0000256" key="6">
    <source>
        <dbReference type="ARBA" id="ARBA00030388"/>
    </source>
</evidence>
<sequence length="86" mass="10457">MRLVFSSNGWEDYKVWQRLDRAVLKRLNRVIDDCLRDPFEGIGKPERLKYGIPDAYSRRITDEHRLVYLIVDEDLVILQCRYHYQK</sequence>
<evidence type="ECO:0000256" key="2">
    <source>
        <dbReference type="ARBA" id="ARBA00022649"/>
    </source>
</evidence>
<name>A0ABN2XWL3_9MICC</name>